<protein>
    <submittedName>
        <fullName evidence="1">Uncharacterized protein</fullName>
    </submittedName>
</protein>
<dbReference type="AlphaFoldDB" id="A0A2P5W2D9"/>
<evidence type="ECO:0000313" key="1">
    <source>
        <dbReference type="EMBL" id="PPR85249.1"/>
    </source>
</evidence>
<reference evidence="1 2" key="1">
    <citation type="submission" date="2015-01" db="EMBL/GenBank/DDBJ databases">
        <title>Genome of allotetraploid Gossypium barbadense reveals genomic plasticity and fiber elongation in cotton evolution.</title>
        <authorList>
            <person name="Chen X."/>
            <person name="Liu X."/>
            <person name="Zhao B."/>
            <person name="Zheng H."/>
            <person name="Hu Y."/>
            <person name="Lu G."/>
            <person name="Yang C."/>
            <person name="Chen J."/>
            <person name="Shan C."/>
            <person name="Zhang L."/>
            <person name="Zhou Y."/>
            <person name="Wang L."/>
            <person name="Guo W."/>
            <person name="Bai Y."/>
            <person name="Ruan J."/>
            <person name="Shangguan X."/>
            <person name="Mao Y."/>
            <person name="Jiang J."/>
            <person name="Zhu Y."/>
            <person name="Lei J."/>
            <person name="Kang H."/>
            <person name="Chen S."/>
            <person name="He X."/>
            <person name="Wang R."/>
            <person name="Wang Y."/>
            <person name="Chen J."/>
            <person name="Wang L."/>
            <person name="Yu S."/>
            <person name="Wang B."/>
            <person name="Wei J."/>
            <person name="Song S."/>
            <person name="Lu X."/>
            <person name="Gao Z."/>
            <person name="Gu W."/>
            <person name="Deng X."/>
            <person name="Ma D."/>
            <person name="Wang S."/>
            <person name="Liang W."/>
            <person name="Fang L."/>
            <person name="Cai C."/>
            <person name="Zhu X."/>
            <person name="Zhou B."/>
            <person name="Zhang Y."/>
            <person name="Chen Z."/>
            <person name="Xu S."/>
            <person name="Zhu R."/>
            <person name="Wang S."/>
            <person name="Zhang T."/>
            <person name="Zhao G."/>
        </authorList>
    </citation>
    <scope>NUCLEOTIDE SEQUENCE [LARGE SCALE GENOMIC DNA]</scope>
    <source>
        <strain evidence="2">cv. Xinhai21</strain>
        <tissue evidence="1">Leaf</tissue>
    </source>
</reference>
<organism evidence="1 2">
    <name type="scientific">Gossypium barbadense</name>
    <name type="common">Sea Island cotton</name>
    <name type="synonym">Hibiscus barbadensis</name>
    <dbReference type="NCBI Taxonomy" id="3634"/>
    <lineage>
        <taxon>Eukaryota</taxon>
        <taxon>Viridiplantae</taxon>
        <taxon>Streptophyta</taxon>
        <taxon>Embryophyta</taxon>
        <taxon>Tracheophyta</taxon>
        <taxon>Spermatophyta</taxon>
        <taxon>Magnoliopsida</taxon>
        <taxon>eudicotyledons</taxon>
        <taxon>Gunneridae</taxon>
        <taxon>Pentapetalae</taxon>
        <taxon>rosids</taxon>
        <taxon>malvids</taxon>
        <taxon>Malvales</taxon>
        <taxon>Malvaceae</taxon>
        <taxon>Malvoideae</taxon>
        <taxon>Gossypium</taxon>
    </lineage>
</organism>
<gene>
    <name evidence="1" type="ORF">GOBAR_AA35441</name>
</gene>
<sequence length="85" mass="9266">MKLEVVHGRGNTPVFPNFSARDSRILNLGASDNFPTPVYLGRVGSHDHVARSCLALFTSLTPVSRHGRVARSCYFGKFAHGHVAC</sequence>
<proteinExistence type="predicted"/>
<accession>A0A2P5W2D9</accession>
<name>A0A2P5W2D9_GOSBA</name>
<dbReference type="EMBL" id="KZ669485">
    <property type="protein sequence ID" value="PPR85249.1"/>
    <property type="molecule type" value="Genomic_DNA"/>
</dbReference>
<evidence type="ECO:0000313" key="2">
    <source>
        <dbReference type="Proteomes" id="UP000239757"/>
    </source>
</evidence>
<dbReference type="Proteomes" id="UP000239757">
    <property type="component" value="Unassembled WGS sequence"/>
</dbReference>